<dbReference type="AlphaFoldDB" id="A0AAD2FZY4"/>
<feature type="compositionally biased region" description="Low complexity" evidence="1">
    <location>
        <begin position="47"/>
        <end position="57"/>
    </location>
</feature>
<dbReference type="EMBL" id="CAKOGP040001980">
    <property type="protein sequence ID" value="CAJ1958726.1"/>
    <property type="molecule type" value="Genomic_DNA"/>
</dbReference>
<organism evidence="4 5">
    <name type="scientific">Cylindrotheca closterium</name>
    <dbReference type="NCBI Taxonomy" id="2856"/>
    <lineage>
        <taxon>Eukaryota</taxon>
        <taxon>Sar</taxon>
        <taxon>Stramenopiles</taxon>
        <taxon>Ochrophyta</taxon>
        <taxon>Bacillariophyta</taxon>
        <taxon>Bacillariophyceae</taxon>
        <taxon>Bacillariophycidae</taxon>
        <taxon>Bacillariales</taxon>
        <taxon>Bacillariaceae</taxon>
        <taxon>Cylindrotheca</taxon>
    </lineage>
</organism>
<dbReference type="InterPro" id="IPR001214">
    <property type="entry name" value="SET_dom"/>
</dbReference>
<dbReference type="Gene3D" id="2.170.270.10">
    <property type="entry name" value="SET domain"/>
    <property type="match status" value="1"/>
</dbReference>
<sequence length="546" mass="61725">MMRCMRMQFPFQLFLLLSFLTTSIASNENNEVVSETCADENASDGESSVQSSSTPSSLLVPDACGIVLAHVSENDWRVYSLMDRKRSSPIVPYGDVVQQLADMDIDATSLSGRTWNGQETGGQYEGYDKVDSLVPGIAMMARNVNSKKPNLLPFVPRVDEAGLTRQQSPGAGSITHYHNYTLFFTRDIGAGEELIMPNRATGDKSVRDQEVTEEDADENPTLFDLIQTGYCLDNIKPKKSRIKDAGRGAFATRDFEEGTIVAPVPVLPISRAALEFEASDGSPTYQLLLNYCFGSKDDPSTLFYPFGPWINLINHYPKTNVKLQWRNQKVPSASKDSVDMMMMMTMELVATKDIKAGEELFLDYGSSWEEAWHQHRQNWEPVTDHYSPGYVVDDTIRLLRTESEQKDHPYPPNIDTSCFYRYSDRTGEEKASIKKDSSDKVQTFQWKATKGLYDPKFLRPCKVLQRKETAKGRSGYAVRMFNRPGLDEAERIPKGEMHLVTHIPRNAIRITDKPGTTDQHLPGAFRHEINLPDDVFTTEFMKEFHN</sequence>
<feature type="signal peptide" evidence="2">
    <location>
        <begin position="1"/>
        <end position="25"/>
    </location>
</feature>
<reference evidence="4" key="1">
    <citation type="submission" date="2023-08" db="EMBL/GenBank/DDBJ databases">
        <authorList>
            <person name="Audoor S."/>
            <person name="Bilcke G."/>
        </authorList>
    </citation>
    <scope>NUCLEOTIDE SEQUENCE</scope>
</reference>
<dbReference type="Pfam" id="PF00856">
    <property type="entry name" value="SET"/>
    <property type="match status" value="1"/>
</dbReference>
<keyword evidence="2" id="KW-0732">Signal</keyword>
<dbReference type="PROSITE" id="PS50280">
    <property type="entry name" value="SET"/>
    <property type="match status" value="1"/>
</dbReference>
<evidence type="ECO:0000313" key="4">
    <source>
        <dbReference type="EMBL" id="CAJ1958726.1"/>
    </source>
</evidence>
<evidence type="ECO:0000256" key="2">
    <source>
        <dbReference type="SAM" id="SignalP"/>
    </source>
</evidence>
<comment type="caution">
    <text evidence="4">The sequence shown here is derived from an EMBL/GenBank/DDBJ whole genome shotgun (WGS) entry which is preliminary data.</text>
</comment>
<proteinExistence type="predicted"/>
<protein>
    <recommendedName>
        <fullName evidence="3">SET domain-containing protein</fullName>
    </recommendedName>
</protein>
<evidence type="ECO:0000256" key="1">
    <source>
        <dbReference type="SAM" id="MobiDB-lite"/>
    </source>
</evidence>
<feature type="region of interest" description="Disordered" evidence="1">
    <location>
        <begin position="36"/>
        <end position="57"/>
    </location>
</feature>
<feature type="chain" id="PRO_5042034158" description="SET domain-containing protein" evidence="2">
    <location>
        <begin position="26"/>
        <end position="546"/>
    </location>
</feature>
<name>A0AAD2FZY4_9STRA</name>
<dbReference type="SUPFAM" id="SSF82199">
    <property type="entry name" value="SET domain"/>
    <property type="match status" value="1"/>
</dbReference>
<feature type="domain" description="SET" evidence="3">
    <location>
        <begin position="233"/>
        <end position="365"/>
    </location>
</feature>
<dbReference type="Proteomes" id="UP001295423">
    <property type="component" value="Unassembled WGS sequence"/>
</dbReference>
<evidence type="ECO:0000259" key="3">
    <source>
        <dbReference type="PROSITE" id="PS50280"/>
    </source>
</evidence>
<dbReference type="InterPro" id="IPR046341">
    <property type="entry name" value="SET_dom_sf"/>
</dbReference>
<dbReference type="SMART" id="SM00317">
    <property type="entry name" value="SET"/>
    <property type="match status" value="1"/>
</dbReference>
<evidence type="ECO:0000313" key="5">
    <source>
        <dbReference type="Proteomes" id="UP001295423"/>
    </source>
</evidence>
<accession>A0AAD2FZY4</accession>
<keyword evidence="5" id="KW-1185">Reference proteome</keyword>
<gene>
    <name evidence="4" type="ORF">CYCCA115_LOCUS17320</name>
</gene>